<dbReference type="Proteomes" id="UP000694888">
    <property type="component" value="Unplaced"/>
</dbReference>
<dbReference type="InterPro" id="IPR029309">
    <property type="entry name" value="CaRF"/>
</dbReference>
<gene>
    <name evidence="3 4" type="primary">LOC101849891</name>
</gene>
<evidence type="ECO:0000256" key="1">
    <source>
        <dbReference type="SAM" id="MobiDB-lite"/>
    </source>
</evidence>
<feature type="compositionally biased region" description="Basic residues" evidence="1">
    <location>
        <begin position="727"/>
        <end position="743"/>
    </location>
</feature>
<dbReference type="RefSeq" id="XP_035828881.1">
    <property type="nucleotide sequence ID" value="XM_035972988.1"/>
</dbReference>
<evidence type="ECO:0000313" key="2">
    <source>
        <dbReference type="Proteomes" id="UP000694888"/>
    </source>
</evidence>
<dbReference type="RefSeq" id="XP_005110820.1">
    <property type="nucleotide sequence ID" value="XM_005110763.3"/>
</dbReference>
<dbReference type="Pfam" id="PF15299">
    <property type="entry name" value="ALS2CR8"/>
    <property type="match status" value="1"/>
</dbReference>
<feature type="region of interest" description="Disordered" evidence="1">
    <location>
        <begin position="604"/>
        <end position="632"/>
    </location>
</feature>
<evidence type="ECO:0000313" key="4">
    <source>
        <dbReference type="RefSeq" id="XP_035828881.1"/>
    </source>
</evidence>
<dbReference type="GeneID" id="101849891"/>
<sequence>MTKDGDPGREVANLTASADGTVLMGIPLIPGLDVVASGDGSHMECSIKTEEDDDLGIGRGAEDEETDVSQMLSVVSSGGNLIRANHATLQSLLSTPISGTQVFAQQDGIQVITLPTATDVVGLGGENSSRLVQVFPSNEDLTSLGVGAKYIGLIAIPNTGLVAQTKTDMGGLSGLEMVQGTETAELNAAAAAESMAAILMPPPATVPELPPGCPQWATRLKKCEKIGDSYRGYVENEIDLDLILTLHKQQTNSFWGTRQSPSPAKASIRLMWKSQYVPFDGIPFINAGSRAVVMECQYGPRRKGTFGKRGGTTNSNAVEFKQTCPARIYIKKVRKFPAYAVDLTMDKKSIRLAMDKAFLELREQGLDSWGEERYYVQLPTDKAHDYHEESPNALKQETVVSPPVIDEQTPPVVEGLTDTRIHPAVLEKIRQMVAAGETKLYTIRKQLRKFVVCELFQCSGQVPERHDLTMFPTVNDLKNHIHQALKDIETGVLPVSAPVVNLEVMAGQESSEANDQETNDIKTELSSMWSGANVPSSTPMPESVTVTLTQNPGEDGHHMVSRIETHLSDGTTQVSTTLTPETAQLLSRLHPGLFPAGSLLQLDGSQSQPVVPESLADPVSGLEPPDASSADNPVSGLDASMAESVHVIGGLDSAHLTGMEDMDTAHNISDMMDSDAAAGISGMVSSDPTHSIGGIHLDVHHPSSHNISGIIDGDSPNFAGIVTSESHHHHHPHHHHHHHHHHIPGLSIAGSGLSVLNGVDPATISEMVSSGAAHLSIVPGHPDTIALVAGAGSEAAHTIGLVTTGRSDGGHLTLGDEACDESIMAKGQDLGEVGGADEKLSEDKITLHITSDQEMGMARLENKVSDL</sequence>
<name>A0ABM1W2I8_APLCA</name>
<feature type="region of interest" description="Disordered" evidence="1">
    <location>
        <begin position="723"/>
        <end position="746"/>
    </location>
</feature>
<protein>
    <submittedName>
        <fullName evidence="3 4">Calcium-responsive transcription factor</fullName>
    </submittedName>
</protein>
<evidence type="ECO:0000313" key="3">
    <source>
        <dbReference type="RefSeq" id="XP_005110820.1"/>
    </source>
</evidence>
<organism evidence="2 4">
    <name type="scientific">Aplysia californica</name>
    <name type="common">California sea hare</name>
    <dbReference type="NCBI Taxonomy" id="6500"/>
    <lineage>
        <taxon>Eukaryota</taxon>
        <taxon>Metazoa</taxon>
        <taxon>Spiralia</taxon>
        <taxon>Lophotrochozoa</taxon>
        <taxon>Mollusca</taxon>
        <taxon>Gastropoda</taxon>
        <taxon>Heterobranchia</taxon>
        <taxon>Euthyneura</taxon>
        <taxon>Tectipleura</taxon>
        <taxon>Aplysiida</taxon>
        <taxon>Aplysioidea</taxon>
        <taxon>Aplysiidae</taxon>
        <taxon>Aplysia</taxon>
    </lineage>
</organism>
<dbReference type="PANTHER" id="PTHR14694">
    <property type="entry name" value="CALCIUM-RESPONSIVE TRANSCRIPTION FACTOR"/>
    <property type="match status" value="1"/>
</dbReference>
<keyword evidence="2" id="KW-1185">Reference proteome</keyword>
<reference evidence="3 4" key="1">
    <citation type="submission" date="2025-05" db="UniProtKB">
        <authorList>
            <consortium name="RefSeq"/>
        </authorList>
    </citation>
    <scope>IDENTIFICATION</scope>
</reference>
<dbReference type="PANTHER" id="PTHR14694:SF1">
    <property type="entry name" value="CALCIUM-RESPONSIVE TRANSCRIPTION FACTOR"/>
    <property type="match status" value="1"/>
</dbReference>
<proteinExistence type="predicted"/>
<accession>A0ABM1W2I8</accession>